<dbReference type="OrthoDB" id="4869868at2"/>
<protein>
    <submittedName>
        <fullName evidence="3">Phosphatase PAP2 family protein</fullName>
    </submittedName>
</protein>
<keyword evidence="4" id="KW-1185">Reference proteome</keyword>
<feature type="transmembrane region" description="Helical" evidence="1">
    <location>
        <begin position="144"/>
        <end position="164"/>
    </location>
</feature>
<dbReference type="EMBL" id="CP044427">
    <property type="protein sequence ID" value="QFG69763.1"/>
    <property type="molecule type" value="Genomic_DNA"/>
</dbReference>
<feature type="domain" description="Phosphatidic acid phosphatase type 2/haloperoxidase" evidence="2">
    <location>
        <begin position="114"/>
        <end position="189"/>
    </location>
</feature>
<proteinExistence type="predicted"/>
<feature type="transmembrane region" description="Helical" evidence="1">
    <location>
        <begin position="7"/>
        <end position="25"/>
    </location>
</feature>
<feature type="transmembrane region" description="Helical" evidence="1">
    <location>
        <begin position="45"/>
        <end position="73"/>
    </location>
</feature>
<dbReference type="RefSeq" id="WP_158062257.1">
    <property type="nucleotide sequence ID" value="NZ_CP044427.1"/>
</dbReference>
<keyword evidence="1" id="KW-0812">Transmembrane</keyword>
<dbReference type="KEGG" id="serw:FY030_14610"/>
<sequence>MRIGWGYVVSGVLGLLGIYLAAVWTTTGQRVDDALTARVRAGEDVAPLLLEVVHLIGPMTMVSVVALVVVAGLFTRGWRAALAASAGVAVCLITPQVLKAVLPRPELAVSWPLPNTLPSGHTAAVIAVVVALLVLAPQSLRLPVLLAGVVAATVMGYLMVALPHHRVSDVIASGAVGITGYGVALLVRWATTSTKT</sequence>
<evidence type="ECO:0000313" key="4">
    <source>
        <dbReference type="Proteomes" id="UP000326546"/>
    </source>
</evidence>
<keyword evidence="1" id="KW-0472">Membrane</keyword>
<evidence type="ECO:0000259" key="2">
    <source>
        <dbReference type="Pfam" id="PF01569"/>
    </source>
</evidence>
<feature type="transmembrane region" description="Helical" evidence="1">
    <location>
        <begin position="118"/>
        <end position="137"/>
    </location>
</feature>
<keyword evidence="1" id="KW-1133">Transmembrane helix</keyword>
<evidence type="ECO:0000256" key="1">
    <source>
        <dbReference type="SAM" id="Phobius"/>
    </source>
</evidence>
<feature type="transmembrane region" description="Helical" evidence="1">
    <location>
        <begin position="170"/>
        <end position="190"/>
    </location>
</feature>
<reference evidence="3 4" key="1">
    <citation type="submission" date="2019-09" db="EMBL/GenBank/DDBJ databases">
        <title>Serinicoccus pratensis sp. nov., isolated from meadow soil.</title>
        <authorList>
            <person name="Zhang W."/>
        </authorList>
    </citation>
    <scope>NUCLEOTIDE SEQUENCE [LARGE SCALE GENOMIC DNA]</scope>
    <source>
        <strain evidence="3 4">W204</strain>
    </source>
</reference>
<dbReference type="Pfam" id="PF01569">
    <property type="entry name" value="PAP2"/>
    <property type="match status" value="1"/>
</dbReference>
<dbReference type="Gene3D" id="1.20.144.10">
    <property type="entry name" value="Phosphatidic acid phosphatase type 2/haloperoxidase"/>
    <property type="match status" value="1"/>
</dbReference>
<accession>A0A5J6V9F0</accession>
<dbReference type="AlphaFoldDB" id="A0A5J6V9F0"/>
<evidence type="ECO:0000313" key="3">
    <source>
        <dbReference type="EMBL" id="QFG69763.1"/>
    </source>
</evidence>
<feature type="transmembrane region" description="Helical" evidence="1">
    <location>
        <begin position="80"/>
        <end position="98"/>
    </location>
</feature>
<gene>
    <name evidence="3" type="ORF">FY030_14610</name>
</gene>
<dbReference type="InterPro" id="IPR000326">
    <property type="entry name" value="PAP2/HPO"/>
</dbReference>
<dbReference type="SUPFAM" id="SSF48317">
    <property type="entry name" value="Acid phosphatase/Vanadium-dependent haloperoxidase"/>
    <property type="match status" value="1"/>
</dbReference>
<name>A0A5J6V9F0_9MICO</name>
<dbReference type="InterPro" id="IPR036938">
    <property type="entry name" value="PAP2/HPO_sf"/>
</dbReference>
<organism evidence="3 4">
    <name type="scientific">Ornithinimicrobium pratense</name>
    <dbReference type="NCBI Taxonomy" id="2593973"/>
    <lineage>
        <taxon>Bacteria</taxon>
        <taxon>Bacillati</taxon>
        <taxon>Actinomycetota</taxon>
        <taxon>Actinomycetes</taxon>
        <taxon>Micrococcales</taxon>
        <taxon>Ornithinimicrobiaceae</taxon>
        <taxon>Ornithinimicrobium</taxon>
    </lineage>
</organism>
<dbReference type="Proteomes" id="UP000326546">
    <property type="component" value="Chromosome"/>
</dbReference>